<dbReference type="RefSeq" id="WP_210099529.1">
    <property type="nucleotide sequence ID" value="NZ_BAABLK010000022.1"/>
</dbReference>
<dbReference type="SUPFAM" id="SSF46785">
    <property type="entry name" value="Winged helix' DNA-binding domain"/>
    <property type="match status" value="1"/>
</dbReference>
<dbReference type="InterPro" id="IPR036388">
    <property type="entry name" value="WH-like_DNA-bd_sf"/>
</dbReference>
<protein>
    <recommendedName>
        <fullName evidence="2">HTH marR-type domain-containing protein</fullName>
    </recommendedName>
</protein>
<keyword evidence="4" id="KW-1185">Reference proteome</keyword>
<evidence type="ECO:0000256" key="1">
    <source>
        <dbReference type="SAM" id="MobiDB-lite"/>
    </source>
</evidence>
<organism evidence="3 4">
    <name type="scientific">Paeniglutamicibacter antarcticus</name>
    <dbReference type="NCBI Taxonomy" id="494023"/>
    <lineage>
        <taxon>Bacteria</taxon>
        <taxon>Bacillati</taxon>
        <taxon>Actinomycetota</taxon>
        <taxon>Actinomycetes</taxon>
        <taxon>Micrococcales</taxon>
        <taxon>Micrococcaceae</taxon>
        <taxon>Paeniglutamicibacter</taxon>
    </lineage>
</organism>
<feature type="domain" description="HTH marR-type" evidence="2">
    <location>
        <begin position="7"/>
        <end position="137"/>
    </location>
</feature>
<dbReference type="InterPro" id="IPR036390">
    <property type="entry name" value="WH_DNA-bd_sf"/>
</dbReference>
<dbReference type="SMART" id="SM00347">
    <property type="entry name" value="HTH_MARR"/>
    <property type="match status" value="1"/>
</dbReference>
<evidence type="ECO:0000313" key="4">
    <source>
        <dbReference type="Proteomes" id="UP001501257"/>
    </source>
</evidence>
<dbReference type="PROSITE" id="PS50995">
    <property type="entry name" value="HTH_MARR_2"/>
    <property type="match status" value="1"/>
</dbReference>
<dbReference type="PANTHER" id="PTHR33164">
    <property type="entry name" value="TRANSCRIPTIONAL REGULATOR, MARR FAMILY"/>
    <property type="match status" value="1"/>
</dbReference>
<dbReference type="Proteomes" id="UP001501257">
    <property type="component" value="Unassembled WGS sequence"/>
</dbReference>
<dbReference type="InterPro" id="IPR000835">
    <property type="entry name" value="HTH_MarR-typ"/>
</dbReference>
<dbReference type="PANTHER" id="PTHR33164:SF57">
    <property type="entry name" value="MARR-FAMILY TRANSCRIPTIONAL REGULATOR"/>
    <property type="match status" value="1"/>
</dbReference>
<dbReference type="EMBL" id="BAABLK010000022">
    <property type="protein sequence ID" value="GAA5226455.1"/>
    <property type="molecule type" value="Genomic_DNA"/>
</dbReference>
<accession>A0ABP9TJV6</accession>
<proteinExistence type="predicted"/>
<dbReference type="Gene3D" id="1.10.10.10">
    <property type="entry name" value="Winged helix-like DNA-binding domain superfamily/Winged helix DNA-binding domain"/>
    <property type="match status" value="1"/>
</dbReference>
<dbReference type="InterPro" id="IPR039422">
    <property type="entry name" value="MarR/SlyA-like"/>
</dbReference>
<feature type="region of interest" description="Disordered" evidence="1">
    <location>
        <begin position="149"/>
        <end position="168"/>
    </location>
</feature>
<sequence length="168" mass="18411">MIDYDDAGKILSEMVQISRTFRIAGQRSGEQSFSGTRFGFLQHLRTCDSRLGELAHRLLISAPVASRAVDSLEAEGMVERRPDPLDARASLISITDQGRMRLAESESSAVQRFAESLDGWSQEESRNAISLLKTLNVHLRALTLPEESTEVVPAPAAAQEVNESETPG</sequence>
<evidence type="ECO:0000313" key="3">
    <source>
        <dbReference type="EMBL" id="GAA5226455.1"/>
    </source>
</evidence>
<gene>
    <name evidence="3" type="ORF">GCM10025778_09880</name>
</gene>
<comment type="caution">
    <text evidence="3">The sequence shown here is derived from an EMBL/GenBank/DDBJ whole genome shotgun (WGS) entry which is preliminary data.</text>
</comment>
<reference evidence="4" key="1">
    <citation type="journal article" date="2019" name="Int. J. Syst. Evol. Microbiol.">
        <title>The Global Catalogue of Microorganisms (GCM) 10K type strain sequencing project: providing services to taxonomists for standard genome sequencing and annotation.</title>
        <authorList>
            <consortium name="The Broad Institute Genomics Platform"/>
            <consortium name="The Broad Institute Genome Sequencing Center for Infectious Disease"/>
            <person name="Wu L."/>
            <person name="Ma J."/>
        </authorList>
    </citation>
    <scope>NUCLEOTIDE SEQUENCE [LARGE SCALE GENOMIC DNA]</scope>
    <source>
        <strain evidence="4">JCM 18952</strain>
    </source>
</reference>
<name>A0ABP9TJV6_9MICC</name>
<evidence type="ECO:0000259" key="2">
    <source>
        <dbReference type="PROSITE" id="PS50995"/>
    </source>
</evidence>
<dbReference type="PRINTS" id="PR00598">
    <property type="entry name" value="HTHMARR"/>
</dbReference>
<dbReference type="Pfam" id="PF12802">
    <property type="entry name" value="MarR_2"/>
    <property type="match status" value="1"/>
</dbReference>